<dbReference type="EMBL" id="JACHEN010000017">
    <property type="protein sequence ID" value="MBB6216746.1"/>
    <property type="molecule type" value="Genomic_DNA"/>
</dbReference>
<evidence type="ECO:0000256" key="4">
    <source>
        <dbReference type="ARBA" id="ARBA00022729"/>
    </source>
</evidence>
<evidence type="ECO:0000313" key="11">
    <source>
        <dbReference type="Proteomes" id="UP000579281"/>
    </source>
</evidence>
<dbReference type="InterPro" id="IPR008844">
    <property type="entry name" value="Spore_GerAC-like"/>
</dbReference>
<evidence type="ECO:0000256" key="6">
    <source>
        <dbReference type="ARBA" id="ARBA00023139"/>
    </source>
</evidence>
<feature type="domain" description="Spore germination protein N-terminal" evidence="9">
    <location>
        <begin position="20"/>
        <end position="223"/>
    </location>
</feature>
<evidence type="ECO:0000259" key="8">
    <source>
        <dbReference type="Pfam" id="PF05504"/>
    </source>
</evidence>
<proteinExistence type="inferred from homology"/>
<dbReference type="NCBIfam" id="TIGR02887">
    <property type="entry name" value="spore_ger_x_C"/>
    <property type="match status" value="1"/>
</dbReference>
<comment type="similarity">
    <text evidence="2">Belongs to the GerABKC lipoprotein family.</text>
</comment>
<dbReference type="Pfam" id="PF05504">
    <property type="entry name" value="Spore_GerAC"/>
    <property type="match status" value="1"/>
</dbReference>
<gene>
    <name evidence="10" type="ORF">HNQ80_002850</name>
</gene>
<keyword evidence="4" id="KW-0732">Signal</keyword>
<evidence type="ECO:0000259" key="9">
    <source>
        <dbReference type="Pfam" id="PF25198"/>
    </source>
</evidence>
<dbReference type="GO" id="GO:0009847">
    <property type="term" value="P:spore germination"/>
    <property type="evidence" value="ECO:0007669"/>
    <property type="project" value="InterPro"/>
</dbReference>
<evidence type="ECO:0000256" key="2">
    <source>
        <dbReference type="ARBA" id="ARBA00007886"/>
    </source>
</evidence>
<evidence type="ECO:0000256" key="1">
    <source>
        <dbReference type="ARBA" id="ARBA00004635"/>
    </source>
</evidence>
<protein>
    <submittedName>
        <fullName evidence="10">Spore germination protein</fullName>
    </submittedName>
</protein>
<name>A0A841KT24_9FIRM</name>
<dbReference type="InterPro" id="IPR057336">
    <property type="entry name" value="GerAC_N"/>
</dbReference>
<keyword evidence="7" id="KW-0449">Lipoprotein</keyword>
<keyword evidence="5" id="KW-0472">Membrane</keyword>
<comment type="subcellular location">
    <subcellularLocation>
        <location evidence="1">Membrane</location>
        <topology evidence="1">Lipid-anchor</topology>
    </subcellularLocation>
</comment>
<dbReference type="GO" id="GO:0016020">
    <property type="term" value="C:membrane"/>
    <property type="evidence" value="ECO:0007669"/>
    <property type="project" value="UniProtKB-SubCell"/>
</dbReference>
<keyword evidence="11" id="KW-1185">Reference proteome</keyword>
<dbReference type="AlphaFoldDB" id="A0A841KT24"/>
<feature type="domain" description="Spore germination GerAC-like C-terminal" evidence="8">
    <location>
        <begin position="234"/>
        <end position="401"/>
    </location>
</feature>
<evidence type="ECO:0000256" key="7">
    <source>
        <dbReference type="ARBA" id="ARBA00023288"/>
    </source>
</evidence>
<dbReference type="PANTHER" id="PTHR35789:SF1">
    <property type="entry name" value="SPORE GERMINATION PROTEIN B3"/>
    <property type="match status" value="1"/>
</dbReference>
<keyword evidence="3" id="KW-0309">Germination</keyword>
<evidence type="ECO:0000256" key="5">
    <source>
        <dbReference type="ARBA" id="ARBA00023136"/>
    </source>
</evidence>
<reference evidence="10 11" key="1">
    <citation type="submission" date="2020-08" db="EMBL/GenBank/DDBJ databases">
        <title>Genomic Encyclopedia of Type Strains, Phase IV (KMG-IV): sequencing the most valuable type-strain genomes for metagenomic binning, comparative biology and taxonomic classification.</title>
        <authorList>
            <person name="Goeker M."/>
        </authorList>
    </citation>
    <scope>NUCLEOTIDE SEQUENCE [LARGE SCALE GENOMIC DNA]</scope>
    <source>
        <strain evidence="10 11">DSM 103526</strain>
    </source>
</reference>
<dbReference type="PROSITE" id="PS51257">
    <property type="entry name" value="PROKAR_LIPOPROTEIN"/>
    <property type="match status" value="1"/>
</dbReference>
<keyword evidence="6" id="KW-0564">Palmitate</keyword>
<dbReference type="Proteomes" id="UP000579281">
    <property type="component" value="Unassembled WGS sequence"/>
</dbReference>
<dbReference type="Gene3D" id="3.30.300.210">
    <property type="entry name" value="Nutrient germinant receptor protein C, domain 3"/>
    <property type="match status" value="1"/>
</dbReference>
<dbReference type="RefSeq" id="WP_184311272.1">
    <property type="nucleotide sequence ID" value="NZ_JACHEN010000017.1"/>
</dbReference>
<organism evidence="10 11">
    <name type="scientific">Anaerosolibacter carboniphilus</name>
    <dbReference type="NCBI Taxonomy" id="1417629"/>
    <lineage>
        <taxon>Bacteria</taxon>
        <taxon>Bacillati</taxon>
        <taxon>Bacillota</taxon>
        <taxon>Clostridia</taxon>
        <taxon>Peptostreptococcales</taxon>
        <taxon>Thermotaleaceae</taxon>
        <taxon>Anaerosolibacter</taxon>
    </lineage>
</organism>
<dbReference type="InterPro" id="IPR038501">
    <property type="entry name" value="Spore_GerAC_C_sf"/>
</dbReference>
<sequence length="404" mass="45925">MARNLGLIVLCLTLLTGCWDHQEIQQRGYILGVAIDKAHPLPKGQEPEKSYMSERDLEVMPTHRKNPEYSFTIELPVIALAKSQPTGSTGGGGEGAASWELTIRGNSFMEVNREFSTRLDYPPFYEHLQAIVISEDVARQGISRVLDLFLRDHEMRRRTKIFIAPGEAKKILDVKPRISDYPAIYLAALPFNADRTSRLLHKTDLGEVSQSLHTKTDFVLPRVIASKDEVKDAGSAVFKGDKMVGWLGEIDTAYMKIIRDSALGGVIVVDMPGNPEAIVTLEIRKINTKVRPIITEHDIKMRIETEVTFNQAEKTEAHFRKSLDEAYLKALERKAENLMEAQMKDTVKYVQDEFGADVFHFNVIMQRYAPDTWDQVKDRWHEIFTQIETEVHVKAKVEQIGTMK</sequence>
<dbReference type="PANTHER" id="PTHR35789">
    <property type="entry name" value="SPORE GERMINATION PROTEIN B3"/>
    <property type="match status" value="1"/>
</dbReference>
<evidence type="ECO:0000256" key="3">
    <source>
        <dbReference type="ARBA" id="ARBA00022544"/>
    </source>
</evidence>
<dbReference type="InterPro" id="IPR046953">
    <property type="entry name" value="Spore_GerAC-like_C"/>
</dbReference>
<evidence type="ECO:0000313" key="10">
    <source>
        <dbReference type="EMBL" id="MBB6216746.1"/>
    </source>
</evidence>
<dbReference type="Pfam" id="PF25198">
    <property type="entry name" value="Spore_GerAC_N"/>
    <property type="match status" value="1"/>
</dbReference>
<accession>A0A841KT24</accession>
<comment type="caution">
    <text evidence="10">The sequence shown here is derived from an EMBL/GenBank/DDBJ whole genome shotgun (WGS) entry which is preliminary data.</text>
</comment>